<name>L8GEM7_ACACF</name>
<feature type="compositionally biased region" description="Acidic residues" evidence="1">
    <location>
        <begin position="18"/>
        <end position="28"/>
    </location>
</feature>
<keyword evidence="3" id="KW-1185">Reference proteome</keyword>
<dbReference type="GeneID" id="14911734"/>
<dbReference type="KEGG" id="acan:ACA1_190260"/>
<feature type="compositionally biased region" description="Basic and acidic residues" evidence="1">
    <location>
        <begin position="1"/>
        <end position="17"/>
    </location>
</feature>
<evidence type="ECO:0000313" key="3">
    <source>
        <dbReference type="Proteomes" id="UP000011083"/>
    </source>
</evidence>
<dbReference type="AlphaFoldDB" id="L8GEM7"/>
<reference evidence="2 3" key="1">
    <citation type="journal article" date="2013" name="Genome Biol.">
        <title>Genome of Acanthamoeba castellanii highlights extensive lateral gene transfer and early evolution of tyrosine kinase signaling.</title>
        <authorList>
            <person name="Clarke M."/>
            <person name="Lohan A.J."/>
            <person name="Liu B."/>
            <person name="Lagkouvardos I."/>
            <person name="Roy S."/>
            <person name="Zafar N."/>
            <person name="Bertelli C."/>
            <person name="Schilde C."/>
            <person name="Kianianmomeni A."/>
            <person name="Burglin T.R."/>
            <person name="Frech C."/>
            <person name="Turcotte B."/>
            <person name="Kopec K.O."/>
            <person name="Synnott J.M."/>
            <person name="Choo C."/>
            <person name="Paponov I."/>
            <person name="Finkler A."/>
            <person name="Soon Heng Tan C."/>
            <person name="Hutchins A.P."/>
            <person name="Weinmeier T."/>
            <person name="Rattei T."/>
            <person name="Chu J.S."/>
            <person name="Gimenez G."/>
            <person name="Irimia M."/>
            <person name="Rigden D.J."/>
            <person name="Fitzpatrick D.A."/>
            <person name="Lorenzo-Morales J."/>
            <person name="Bateman A."/>
            <person name="Chiu C.H."/>
            <person name="Tang P."/>
            <person name="Hegemann P."/>
            <person name="Fromm H."/>
            <person name="Raoult D."/>
            <person name="Greub G."/>
            <person name="Miranda-Saavedra D."/>
            <person name="Chen N."/>
            <person name="Nash P."/>
            <person name="Ginger M.L."/>
            <person name="Horn M."/>
            <person name="Schaap P."/>
            <person name="Caler L."/>
            <person name="Loftus B."/>
        </authorList>
    </citation>
    <scope>NUCLEOTIDE SEQUENCE [LARGE SCALE GENOMIC DNA]</scope>
    <source>
        <strain evidence="2 3">Neff</strain>
    </source>
</reference>
<sequence length="114" mass="12750">MEHEKGDEGVTKRRMEEKDEEREEDEDTSSSTTSGGSGSSDDEEEEGLHCSLVVAGQRRCSGLLTATARALRFVPHSDPDHVYEVEYRRVTWAGWQASERGSRGEHFEFVASVS</sequence>
<dbReference type="VEuPathDB" id="AmoebaDB:ACA1_190260"/>
<dbReference type="Proteomes" id="UP000011083">
    <property type="component" value="Unassembled WGS sequence"/>
</dbReference>
<feature type="region of interest" description="Disordered" evidence="1">
    <location>
        <begin position="1"/>
        <end position="49"/>
    </location>
</feature>
<accession>L8GEM7</accession>
<dbReference type="EMBL" id="KB008154">
    <property type="protein sequence ID" value="ELR11329.1"/>
    <property type="molecule type" value="Genomic_DNA"/>
</dbReference>
<protein>
    <submittedName>
        <fullName evidence="2">Uncharacterized protein</fullName>
    </submittedName>
</protein>
<gene>
    <name evidence="2" type="ORF">ACA1_190260</name>
</gene>
<evidence type="ECO:0000256" key="1">
    <source>
        <dbReference type="SAM" id="MobiDB-lite"/>
    </source>
</evidence>
<organism evidence="2 3">
    <name type="scientific">Acanthamoeba castellanii (strain ATCC 30010 / Neff)</name>
    <dbReference type="NCBI Taxonomy" id="1257118"/>
    <lineage>
        <taxon>Eukaryota</taxon>
        <taxon>Amoebozoa</taxon>
        <taxon>Discosea</taxon>
        <taxon>Longamoebia</taxon>
        <taxon>Centramoebida</taxon>
        <taxon>Acanthamoebidae</taxon>
        <taxon>Acanthamoeba</taxon>
    </lineage>
</organism>
<dbReference type="RefSeq" id="XP_004333342.1">
    <property type="nucleotide sequence ID" value="XM_004333294.1"/>
</dbReference>
<evidence type="ECO:0000313" key="2">
    <source>
        <dbReference type="EMBL" id="ELR11329.1"/>
    </source>
</evidence>
<proteinExistence type="predicted"/>